<protein>
    <submittedName>
        <fullName evidence="2">Uncharacterized protein</fullName>
    </submittedName>
</protein>
<name>A0AAD6YME2_9AGAR</name>
<dbReference type="AlphaFoldDB" id="A0AAD6YME2"/>
<keyword evidence="1" id="KW-0812">Transmembrane</keyword>
<accession>A0AAD6YME2</accession>
<feature type="transmembrane region" description="Helical" evidence="1">
    <location>
        <begin position="170"/>
        <end position="192"/>
    </location>
</feature>
<evidence type="ECO:0000313" key="2">
    <source>
        <dbReference type="EMBL" id="KAJ7223510.1"/>
    </source>
</evidence>
<feature type="transmembrane region" description="Helical" evidence="1">
    <location>
        <begin position="204"/>
        <end position="223"/>
    </location>
</feature>
<evidence type="ECO:0000256" key="1">
    <source>
        <dbReference type="SAM" id="Phobius"/>
    </source>
</evidence>
<feature type="transmembrane region" description="Helical" evidence="1">
    <location>
        <begin position="20"/>
        <end position="43"/>
    </location>
</feature>
<sequence length="320" mass="34944">MPAVPQFHPPSSRLAQALEAASVLLESLLYGAFVILFLTNCYLRLSHRDRLWCNAVVLPMLAIFAMCTMHWVISVICFFSAFFNSGAIAALPNIPANRLQDVSVVIITATVLLVDGVIIHRLWVIWNRNIFVAALPLILWLGILVDGVATLYMVFRGLMLAAVASRGWTIANWAFSAATNIYCTGLSAWRIWRTCRVAEDTKAKPFMSVLIVLVESAAIWMAWNTFTAVTIQKDSPLQHIASQLTVSIAGIVNMLIHIRVGFLLRALPEDGTTNPQLAMTNYASMVGVSIVPEVGTDLPCLPPAPSITNKVRGVSGLRGG</sequence>
<keyword evidence="3" id="KW-1185">Reference proteome</keyword>
<feature type="transmembrane region" description="Helical" evidence="1">
    <location>
        <begin position="243"/>
        <end position="264"/>
    </location>
</feature>
<evidence type="ECO:0000313" key="3">
    <source>
        <dbReference type="Proteomes" id="UP001219525"/>
    </source>
</evidence>
<keyword evidence="1" id="KW-1133">Transmembrane helix</keyword>
<feature type="transmembrane region" description="Helical" evidence="1">
    <location>
        <begin position="130"/>
        <end position="155"/>
    </location>
</feature>
<organism evidence="2 3">
    <name type="scientific">Mycena pura</name>
    <dbReference type="NCBI Taxonomy" id="153505"/>
    <lineage>
        <taxon>Eukaryota</taxon>
        <taxon>Fungi</taxon>
        <taxon>Dikarya</taxon>
        <taxon>Basidiomycota</taxon>
        <taxon>Agaricomycotina</taxon>
        <taxon>Agaricomycetes</taxon>
        <taxon>Agaricomycetidae</taxon>
        <taxon>Agaricales</taxon>
        <taxon>Marasmiineae</taxon>
        <taxon>Mycenaceae</taxon>
        <taxon>Mycena</taxon>
    </lineage>
</organism>
<reference evidence="2" key="1">
    <citation type="submission" date="2023-03" db="EMBL/GenBank/DDBJ databases">
        <title>Massive genome expansion in bonnet fungi (Mycena s.s.) driven by repeated elements and novel gene families across ecological guilds.</title>
        <authorList>
            <consortium name="Lawrence Berkeley National Laboratory"/>
            <person name="Harder C.B."/>
            <person name="Miyauchi S."/>
            <person name="Viragh M."/>
            <person name="Kuo A."/>
            <person name="Thoen E."/>
            <person name="Andreopoulos B."/>
            <person name="Lu D."/>
            <person name="Skrede I."/>
            <person name="Drula E."/>
            <person name="Henrissat B."/>
            <person name="Morin E."/>
            <person name="Kohler A."/>
            <person name="Barry K."/>
            <person name="LaButti K."/>
            <person name="Morin E."/>
            <person name="Salamov A."/>
            <person name="Lipzen A."/>
            <person name="Mereny Z."/>
            <person name="Hegedus B."/>
            <person name="Baldrian P."/>
            <person name="Stursova M."/>
            <person name="Weitz H."/>
            <person name="Taylor A."/>
            <person name="Grigoriev I.V."/>
            <person name="Nagy L.G."/>
            <person name="Martin F."/>
            <person name="Kauserud H."/>
        </authorList>
    </citation>
    <scope>NUCLEOTIDE SEQUENCE</scope>
    <source>
        <strain evidence="2">9144</strain>
    </source>
</reference>
<proteinExistence type="predicted"/>
<feature type="transmembrane region" description="Helical" evidence="1">
    <location>
        <begin position="102"/>
        <end position="123"/>
    </location>
</feature>
<comment type="caution">
    <text evidence="2">The sequence shown here is derived from an EMBL/GenBank/DDBJ whole genome shotgun (WGS) entry which is preliminary data.</text>
</comment>
<keyword evidence="1" id="KW-0472">Membrane</keyword>
<dbReference type="EMBL" id="JARJCW010000006">
    <property type="protein sequence ID" value="KAJ7223510.1"/>
    <property type="molecule type" value="Genomic_DNA"/>
</dbReference>
<dbReference type="Proteomes" id="UP001219525">
    <property type="component" value="Unassembled WGS sequence"/>
</dbReference>
<feature type="transmembrane region" description="Helical" evidence="1">
    <location>
        <begin position="55"/>
        <end position="82"/>
    </location>
</feature>
<gene>
    <name evidence="2" type="ORF">GGX14DRAFT_427743</name>
</gene>